<comment type="similarity">
    <text evidence="2 13">Belongs to the type III secretion exporter family.</text>
</comment>
<evidence type="ECO:0000256" key="14">
    <source>
        <dbReference type="SAM" id="MobiDB-lite"/>
    </source>
</evidence>
<evidence type="ECO:0000256" key="12">
    <source>
        <dbReference type="ARBA" id="ARBA00025078"/>
    </source>
</evidence>
<evidence type="ECO:0000256" key="10">
    <source>
        <dbReference type="ARBA" id="ARBA00023136"/>
    </source>
</evidence>
<evidence type="ECO:0000256" key="7">
    <source>
        <dbReference type="ARBA" id="ARBA00022795"/>
    </source>
</evidence>
<keyword evidence="11 13" id="KW-1006">Bacterial flagellum protein export</keyword>
<accession>A0A0A3Z6E6</accession>
<proteinExistence type="inferred from homology"/>
<evidence type="ECO:0000256" key="9">
    <source>
        <dbReference type="ARBA" id="ARBA00022989"/>
    </source>
</evidence>
<keyword evidence="8 13" id="KW-0653">Protein transport</keyword>
<evidence type="ECO:0000256" key="6">
    <source>
        <dbReference type="ARBA" id="ARBA00022692"/>
    </source>
</evidence>
<dbReference type="AlphaFoldDB" id="A0A0A3Z6E6"/>
<feature type="transmembrane region" description="Helical" evidence="13">
    <location>
        <begin position="84"/>
        <end position="111"/>
    </location>
</feature>
<dbReference type="InterPro" id="IPR006136">
    <property type="entry name" value="FlhB"/>
</dbReference>
<evidence type="ECO:0000256" key="3">
    <source>
        <dbReference type="ARBA" id="ARBA00021622"/>
    </source>
</evidence>
<evidence type="ECO:0000313" key="16">
    <source>
        <dbReference type="Proteomes" id="UP000030351"/>
    </source>
</evidence>
<keyword evidence="15" id="KW-0969">Cilium</keyword>
<dbReference type="PANTHER" id="PTHR30531:SF12">
    <property type="entry name" value="FLAGELLAR BIOSYNTHETIC PROTEIN FLHB"/>
    <property type="match status" value="1"/>
</dbReference>
<evidence type="ECO:0000256" key="5">
    <source>
        <dbReference type="ARBA" id="ARBA00022475"/>
    </source>
</evidence>
<evidence type="ECO:0000313" key="15">
    <source>
        <dbReference type="EMBL" id="KGT93334.1"/>
    </source>
</evidence>
<keyword evidence="15" id="KW-0966">Cell projection</keyword>
<dbReference type="Gene3D" id="3.40.1690.10">
    <property type="entry name" value="secretion proteins EscU"/>
    <property type="match status" value="1"/>
</dbReference>
<evidence type="ECO:0000256" key="11">
    <source>
        <dbReference type="ARBA" id="ARBA00023225"/>
    </source>
</evidence>
<comment type="caution">
    <text evidence="15">The sequence shown here is derived from an EMBL/GenBank/DDBJ whole genome shotgun (WGS) entry which is preliminary data.</text>
</comment>
<evidence type="ECO:0000256" key="13">
    <source>
        <dbReference type="RuleBase" id="RU364091"/>
    </source>
</evidence>
<dbReference type="Pfam" id="PF01312">
    <property type="entry name" value="Bac_export_2"/>
    <property type="match status" value="1"/>
</dbReference>
<keyword evidence="7 13" id="KW-1005">Bacterial flagellum biogenesis</keyword>
<feature type="transmembrane region" description="Helical" evidence="13">
    <location>
        <begin position="33"/>
        <end position="50"/>
    </location>
</feature>
<feature type="transmembrane region" description="Helical" evidence="13">
    <location>
        <begin position="146"/>
        <end position="166"/>
    </location>
</feature>
<feature type="region of interest" description="Disordered" evidence="14">
    <location>
        <begin position="1"/>
        <end position="27"/>
    </location>
</feature>
<dbReference type="InterPro" id="IPR006135">
    <property type="entry name" value="T3SS_substrate_exporter"/>
</dbReference>
<comment type="function">
    <text evidence="12 13">Required for formation of the rod structure in the basal body of the flagellar apparatus. Together with FliI and FliH, may constitute the export apparatus of flagellin.</text>
</comment>
<dbReference type="Proteomes" id="UP000030351">
    <property type="component" value="Unassembled WGS sequence"/>
</dbReference>
<dbReference type="GO" id="GO:0009306">
    <property type="term" value="P:protein secretion"/>
    <property type="evidence" value="ECO:0007669"/>
    <property type="project" value="InterPro"/>
</dbReference>
<dbReference type="PANTHER" id="PTHR30531">
    <property type="entry name" value="FLAGELLAR BIOSYNTHETIC PROTEIN FLHB"/>
    <property type="match status" value="1"/>
</dbReference>
<dbReference type="EMBL" id="JRUQ01000037">
    <property type="protein sequence ID" value="KGT93334.1"/>
    <property type="molecule type" value="Genomic_DNA"/>
</dbReference>
<sequence>MSESSDAEKTEAPTPHKLEKARKDGQLPRSKELTSVMMLVAGCALMLFGGERMARHLLQLLHHGLEFNNMMLEDPYSMLRKLHLLFSIALTALLPFVLGLFVVGATTPMLLGGLHLSGKSLGVKLSRLSPLAGLKRMFSAQLVSELLKSLLKVTLIGCASALYILANRENMIQLLHQSYQVAIGDACKLILYCLLLVTLALIPMVGYDVLYQIFSHIKKLRMTRQEIRDEFKEQEGNPQIKGRIKQMQRAVARGRMMADVPNADVIVNNPTHYSVALSYKEGDMSAPVLLAKGTREIASRIREVAQAHNIPMLEAPSLARALYRHGEIGETIPASLYTAVAEVLAWVYGLRRWRKSGGMIPKKPENLPVPAALDFNPESHN</sequence>
<keyword evidence="9 13" id="KW-1133">Transmembrane helix</keyword>
<gene>
    <name evidence="13 15" type="primary">flhB</name>
    <name evidence="15" type="ORF">NG99_11760</name>
</gene>
<keyword evidence="15" id="KW-0282">Flagellum</keyword>
<dbReference type="SUPFAM" id="SSF160544">
    <property type="entry name" value="EscU C-terminal domain-like"/>
    <property type="match status" value="1"/>
</dbReference>
<dbReference type="eggNOG" id="COG1377">
    <property type="taxonomic scope" value="Bacteria"/>
</dbReference>
<evidence type="ECO:0000256" key="8">
    <source>
        <dbReference type="ARBA" id="ARBA00022927"/>
    </source>
</evidence>
<dbReference type="InterPro" id="IPR029025">
    <property type="entry name" value="T3SS_substrate_exporter_C"/>
</dbReference>
<evidence type="ECO:0000256" key="2">
    <source>
        <dbReference type="ARBA" id="ARBA00010690"/>
    </source>
</evidence>
<dbReference type="FunFam" id="3.40.1690.10:FF:000001">
    <property type="entry name" value="Flagellar biosynthetic protein FlhB"/>
    <property type="match status" value="1"/>
</dbReference>
<dbReference type="OrthoDB" id="9807950at2"/>
<comment type="subcellular location">
    <subcellularLocation>
        <location evidence="1">Cell membrane</location>
        <topology evidence="1">Multi-pass membrane protein</topology>
    </subcellularLocation>
</comment>
<dbReference type="GO" id="GO:0044780">
    <property type="term" value="P:bacterial-type flagellum assembly"/>
    <property type="evidence" value="ECO:0007669"/>
    <property type="project" value="InterPro"/>
</dbReference>
<reference evidence="15 16" key="1">
    <citation type="submission" date="2014-10" db="EMBL/GenBank/DDBJ databases">
        <title>Genome sequence of Erwinia typographi M043b.</title>
        <authorList>
            <person name="Chan K.-G."/>
            <person name="Tan W.-S."/>
        </authorList>
    </citation>
    <scope>NUCLEOTIDE SEQUENCE [LARGE SCALE GENOMIC DNA]</scope>
    <source>
        <strain evidence="15 16">M043b</strain>
    </source>
</reference>
<dbReference type="GO" id="GO:0005886">
    <property type="term" value="C:plasma membrane"/>
    <property type="evidence" value="ECO:0007669"/>
    <property type="project" value="UniProtKB-SubCell"/>
</dbReference>
<feature type="transmembrane region" description="Helical" evidence="13">
    <location>
        <begin position="189"/>
        <end position="214"/>
    </location>
</feature>
<protein>
    <recommendedName>
        <fullName evidence="3 13">Flagellar biosynthetic protein FlhB</fullName>
    </recommendedName>
</protein>
<keyword evidence="4 13" id="KW-0813">Transport</keyword>
<dbReference type="PRINTS" id="PR00950">
    <property type="entry name" value="TYPE3IMSPROT"/>
</dbReference>
<evidence type="ECO:0000256" key="4">
    <source>
        <dbReference type="ARBA" id="ARBA00022448"/>
    </source>
</evidence>
<keyword evidence="16" id="KW-1185">Reference proteome</keyword>
<keyword evidence="5 13" id="KW-1003">Cell membrane</keyword>
<dbReference type="NCBIfam" id="TIGR00328">
    <property type="entry name" value="flhB"/>
    <property type="match status" value="1"/>
</dbReference>
<keyword evidence="6 13" id="KW-0812">Transmembrane</keyword>
<dbReference type="STRING" id="371042.NG99_11760"/>
<organism evidence="15 16">
    <name type="scientific">Erwinia typographi</name>
    <dbReference type="NCBI Taxonomy" id="371042"/>
    <lineage>
        <taxon>Bacteria</taxon>
        <taxon>Pseudomonadati</taxon>
        <taxon>Pseudomonadota</taxon>
        <taxon>Gammaproteobacteria</taxon>
        <taxon>Enterobacterales</taxon>
        <taxon>Erwiniaceae</taxon>
        <taxon>Erwinia</taxon>
    </lineage>
</organism>
<keyword evidence="10 13" id="KW-0472">Membrane</keyword>
<name>A0A0A3Z6E6_9GAMM</name>
<evidence type="ECO:0000256" key="1">
    <source>
        <dbReference type="ARBA" id="ARBA00004651"/>
    </source>
</evidence>
<dbReference type="RefSeq" id="WP_034892626.1">
    <property type="nucleotide sequence ID" value="NZ_JRUQ01000037.1"/>
</dbReference>